<proteinExistence type="predicted"/>
<sequence>MGNVLSLFQLLRSVAGILILYGVFKFAEIYYNQWTSPIRDLPGPKSPSWLWGNIWEISSDPPTIQEKWVEQYGLTIKYKGFFGMTRLFTTDPKAIGHILMNSQEYQKPEHLRYVWDQIVGSGLLVVEGEKRKQQRRVMNPAFGAAQIRELTEIFIDKSAELRDAWTREIAKQGEYGEVEVLGWLGDATLNIIGVAGFNHHFDNLGETPKPDDFYEAFLLVLEANKGLVLGFLRSMFPLFRLLPNTRRAEVRKAQATMARVGNQLLREIKARGVDPEQAAKKRRDVLSLLVQANMSKEIPESQRMSDEDVLAQLPTFIIAGHETTSIATTWALYALCRDQEIQKKLREELISVPTENPTMDDLNALPYLDSVIRETLRLFPPQVSALRIATRDDVLPLSKPFTDRRGRVQEGLSIRKGQILTIPILNLNRAKWIWGKDAVEFRPGRWASVPEAALAIPGTWGNMMSFLGGPRACVGYRFALVVMKALLFTLIRSFEFKLAVPVEDVAKDEMIMQRPVLKSDPKRGSQMPLLVKPVSQS</sequence>
<dbReference type="EMBL" id="ML208655">
    <property type="protein sequence ID" value="TFK61485.1"/>
    <property type="molecule type" value="Genomic_DNA"/>
</dbReference>
<dbReference type="Proteomes" id="UP000308600">
    <property type="component" value="Unassembled WGS sequence"/>
</dbReference>
<protein>
    <submittedName>
        <fullName evidence="1">Cytochrome P450</fullName>
    </submittedName>
</protein>
<keyword evidence="2" id="KW-1185">Reference proteome</keyword>
<name>A0ACD3A723_9AGAR</name>
<evidence type="ECO:0000313" key="1">
    <source>
        <dbReference type="EMBL" id="TFK61485.1"/>
    </source>
</evidence>
<organism evidence="1 2">
    <name type="scientific">Pluteus cervinus</name>
    <dbReference type="NCBI Taxonomy" id="181527"/>
    <lineage>
        <taxon>Eukaryota</taxon>
        <taxon>Fungi</taxon>
        <taxon>Dikarya</taxon>
        <taxon>Basidiomycota</taxon>
        <taxon>Agaricomycotina</taxon>
        <taxon>Agaricomycetes</taxon>
        <taxon>Agaricomycetidae</taxon>
        <taxon>Agaricales</taxon>
        <taxon>Pluteineae</taxon>
        <taxon>Pluteaceae</taxon>
        <taxon>Pluteus</taxon>
    </lineage>
</organism>
<reference evidence="1 2" key="1">
    <citation type="journal article" date="2019" name="Nat. Ecol. Evol.">
        <title>Megaphylogeny resolves global patterns of mushroom evolution.</title>
        <authorList>
            <person name="Varga T."/>
            <person name="Krizsan K."/>
            <person name="Foldi C."/>
            <person name="Dima B."/>
            <person name="Sanchez-Garcia M."/>
            <person name="Sanchez-Ramirez S."/>
            <person name="Szollosi G.J."/>
            <person name="Szarkandi J.G."/>
            <person name="Papp V."/>
            <person name="Albert L."/>
            <person name="Andreopoulos W."/>
            <person name="Angelini C."/>
            <person name="Antonin V."/>
            <person name="Barry K.W."/>
            <person name="Bougher N.L."/>
            <person name="Buchanan P."/>
            <person name="Buyck B."/>
            <person name="Bense V."/>
            <person name="Catcheside P."/>
            <person name="Chovatia M."/>
            <person name="Cooper J."/>
            <person name="Damon W."/>
            <person name="Desjardin D."/>
            <person name="Finy P."/>
            <person name="Geml J."/>
            <person name="Haridas S."/>
            <person name="Hughes K."/>
            <person name="Justo A."/>
            <person name="Karasinski D."/>
            <person name="Kautmanova I."/>
            <person name="Kiss B."/>
            <person name="Kocsube S."/>
            <person name="Kotiranta H."/>
            <person name="LaButti K.M."/>
            <person name="Lechner B.E."/>
            <person name="Liimatainen K."/>
            <person name="Lipzen A."/>
            <person name="Lukacs Z."/>
            <person name="Mihaltcheva S."/>
            <person name="Morgado L.N."/>
            <person name="Niskanen T."/>
            <person name="Noordeloos M.E."/>
            <person name="Ohm R.A."/>
            <person name="Ortiz-Santana B."/>
            <person name="Ovrebo C."/>
            <person name="Racz N."/>
            <person name="Riley R."/>
            <person name="Savchenko A."/>
            <person name="Shiryaev A."/>
            <person name="Soop K."/>
            <person name="Spirin V."/>
            <person name="Szebenyi C."/>
            <person name="Tomsovsky M."/>
            <person name="Tulloss R.E."/>
            <person name="Uehling J."/>
            <person name="Grigoriev I.V."/>
            <person name="Vagvolgyi C."/>
            <person name="Papp T."/>
            <person name="Martin F.M."/>
            <person name="Miettinen O."/>
            <person name="Hibbett D.S."/>
            <person name="Nagy L.G."/>
        </authorList>
    </citation>
    <scope>NUCLEOTIDE SEQUENCE [LARGE SCALE GENOMIC DNA]</scope>
    <source>
        <strain evidence="1 2">NL-1719</strain>
    </source>
</reference>
<evidence type="ECO:0000313" key="2">
    <source>
        <dbReference type="Proteomes" id="UP000308600"/>
    </source>
</evidence>
<gene>
    <name evidence="1" type="ORF">BDN72DRAFT_828205</name>
</gene>
<accession>A0ACD3A723</accession>